<comment type="caution">
    <text evidence="1">The sequence shown here is derived from an EMBL/GenBank/DDBJ whole genome shotgun (WGS) entry which is preliminary data.</text>
</comment>
<keyword evidence="2" id="KW-1185">Reference proteome</keyword>
<evidence type="ECO:0000313" key="2">
    <source>
        <dbReference type="Proteomes" id="UP000004310"/>
    </source>
</evidence>
<name>Q0FXT2_9HYPH</name>
<sequence length="22" mass="2584">MTILLQRAAFGELDLKQTDSFW</sequence>
<dbReference type="EMBL" id="AATP01000012">
    <property type="protein sequence ID" value="EAU39801.1"/>
    <property type="molecule type" value="Genomic_DNA"/>
</dbReference>
<protein>
    <submittedName>
        <fullName evidence="1">Uncharacterized protein</fullName>
    </submittedName>
</protein>
<proteinExistence type="predicted"/>
<dbReference type="AlphaFoldDB" id="Q0FXT2"/>
<organism evidence="1 2">
    <name type="scientific">Fulvimarina pelagi HTCC2506</name>
    <dbReference type="NCBI Taxonomy" id="314231"/>
    <lineage>
        <taxon>Bacteria</taxon>
        <taxon>Pseudomonadati</taxon>
        <taxon>Pseudomonadota</taxon>
        <taxon>Alphaproteobacteria</taxon>
        <taxon>Hyphomicrobiales</taxon>
        <taxon>Aurantimonadaceae</taxon>
        <taxon>Fulvimarina</taxon>
    </lineage>
</organism>
<dbReference type="HOGENOM" id="CLU_3424734_0_0_5"/>
<accession>Q0FXT2</accession>
<dbReference type="Proteomes" id="UP000004310">
    <property type="component" value="Unassembled WGS sequence"/>
</dbReference>
<gene>
    <name evidence="1" type="ORF">FP2506_00265</name>
</gene>
<reference evidence="1 2" key="1">
    <citation type="journal article" date="2010" name="J. Bacteriol.">
        <title>Genome sequence of Fulvimarina pelagi HTCC2506T, a Mn(II)-oxidizing alphaproteobacterium possessing an aerobic anoxygenic photosynthetic gene cluster and Xanthorhodopsin.</title>
        <authorList>
            <person name="Kang I."/>
            <person name="Oh H.M."/>
            <person name="Lim S.I."/>
            <person name="Ferriera S."/>
            <person name="Giovannoni S.J."/>
            <person name="Cho J.C."/>
        </authorList>
    </citation>
    <scope>NUCLEOTIDE SEQUENCE [LARGE SCALE GENOMIC DNA]</scope>
    <source>
        <strain evidence="1 2">HTCC2506</strain>
    </source>
</reference>
<evidence type="ECO:0000313" key="1">
    <source>
        <dbReference type="EMBL" id="EAU39801.1"/>
    </source>
</evidence>